<comment type="caution">
    <text evidence="2">The sequence shown here is derived from an EMBL/GenBank/DDBJ whole genome shotgun (WGS) entry which is preliminary data.</text>
</comment>
<keyword evidence="1" id="KW-0472">Membrane</keyword>
<feature type="transmembrane region" description="Helical" evidence="1">
    <location>
        <begin position="84"/>
        <end position="103"/>
    </location>
</feature>
<sequence length="228" mass="26867">MIRINDVFAILLLILPGVLTEKIVRFCGSANEEEKQSDFKSTMNGILYSLPIMLFVGVIVDYFEGLDSIPEIFDAFSSIRFVMVFAVMSVTTSIIFGIVIAWFKRKYQNPIRAFVQKKIFRKNILTSEDTCWESFFSSRDSMYLEVIRDGESYFGFHTQFSLNDEEKELILHPIKYLDYYPEEEIRPLFQDVNRIFINFEKNIVIKDYDTTKYIEWLKGKVERENTIP</sequence>
<keyword evidence="3" id="KW-1185">Reference proteome</keyword>
<reference evidence="3" key="1">
    <citation type="submission" date="2018-11" db="EMBL/GenBank/DDBJ databases">
        <title>Genome sequencing of a novel mesophilic and cellulolytic organism within the genus Hungateiclostridium.</title>
        <authorList>
            <person name="Rettenmaier R."/>
            <person name="Liebl W."/>
            <person name="Zverlov V."/>
        </authorList>
    </citation>
    <scope>NUCLEOTIDE SEQUENCE [LARGE SCALE GENOMIC DNA]</scope>
    <source>
        <strain evidence="3">N2K1</strain>
    </source>
</reference>
<keyword evidence="1" id="KW-0812">Transmembrane</keyword>
<evidence type="ECO:0000313" key="2">
    <source>
        <dbReference type="EMBL" id="RXE58617.1"/>
    </source>
</evidence>
<organism evidence="2 3">
    <name type="scientific">Acetivibrio mesophilus</name>
    <dbReference type="NCBI Taxonomy" id="2487273"/>
    <lineage>
        <taxon>Bacteria</taxon>
        <taxon>Bacillati</taxon>
        <taxon>Bacillota</taxon>
        <taxon>Clostridia</taxon>
        <taxon>Eubacteriales</taxon>
        <taxon>Oscillospiraceae</taxon>
        <taxon>Acetivibrio</taxon>
    </lineage>
</organism>
<accession>A0A4Q0I4A8</accession>
<evidence type="ECO:0000313" key="3">
    <source>
        <dbReference type="Proteomes" id="UP000289166"/>
    </source>
</evidence>
<dbReference type="RefSeq" id="WP_069195902.1">
    <property type="nucleotide sequence ID" value="NZ_RLII01000015.1"/>
</dbReference>
<gene>
    <name evidence="2" type="ORF">EFD62_11360</name>
</gene>
<dbReference type="EMBL" id="RLII01000015">
    <property type="protein sequence ID" value="RXE58617.1"/>
    <property type="molecule type" value="Genomic_DNA"/>
</dbReference>
<feature type="transmembrane region" description="Helical" evidence="1">
    <location>
        <begin position="44"/>
        <end position="63"/>
    </location>
</feature>
<name>A0A4Q0I4A8_9FIRM</name>
<evidence type="ECO:0000256" key="1">
    <source>
        <dbReference type="SAM" id="Phobius"/>
    </source>
</evidence>
<dbReference type="AlphaFoldDB" id="A0A4Q0I4A8"/>
<protein>
    <submittedName>
        <fullName evidence="2">Uncharacterized protein</fullName>
    </submittedName>
</protein>
<dbReference type="Proteomes" id="UP000289166">
    <property type="component" value="Unassembled WGS sequence"/>
</dbReference>
<keyword evidence="1" id="KW-1133">Transmembrane helix</keyword>
<dbReference type="OrthoDB" id="2086190at2"/>
<proteinExistence type="predicted"/>